<proteinExistence type="predicted"/>
<gene>
    <name evidence="3" type="ORF">LO55_3557</name>
</gene>
<dbReference type="EMBL" id="JRYB01000001">
    <property type="protein sequence ID" value="OIJ40495.1"/>
    <property type="molecule type" value="Genomic_DNA"/>
</dbReference>
<accession>A0A1S2N5Y6</accession>
<evidence type="ECO:0008006" key="5">
    <source>
        <dbReference type="Google" id="ProtNLM"/>
    </source>
</evidence>
<evidence type="ECO:0000256" key="2">
    <source>
        <dbReference type="SAM" id="MobiDB-lite"/>
    </source>
</evidence>
<dbReference type="RefSeq" id="WP_071362453.1">
    <property type="nucleotide sequence ID" value="NZ_JRYB01000001.1"/>
</dbReference>
<name>A0A1S2N5Y6_9BURK</name>
<feature type="region of interest" description="Disordered" evidence="2">
    <location>
        <begin position="222"/>
        <end position="244"/>
    </location>
</feature>
<reference evidence="3 4" key="1">
    <citation type="submission" date="2014-10" db="EMBL/GenBank/DDBJ databases">
        <authorList>
            <person name="Seo M.-J."/>
            <person name="Seok Y.J."/>
            <person name="Cha I.-T."/>
        </authorList>
    </citation>
    <scope>NUCLEOTIDE SEQUENCE [LARGE SCALE GENOMIC DNA]</scope>
    <source>
        <strain evidence="3 4">NEU</strain>
    </source>
</reference>
<dbReference type="InterPro" id="IPR012434">
    <property type="entry name" value="DUF1631"/>
</dbReference>
<sequence length="758" mass="81026">MATPSAQTFAARKAAPAQQAALAELVDIARSHAESGLADMARRMVSALLDLTAAGLDPGTVMRRVKSGNLLKDNGYAFTHLATSEIEAALRREVARLLPHAANAPAEAASAPVELSLVPLEQIDQQMALGAVSRPFDLQHSEGLATLGVRLGLLLGRDLVRAAHNPFRPDVFLAAVDAAWRQFEPDPDAHGLVAPLLRPGLMFDLGPLYDALVAKLKSRKGGDADTRFSKTDDRASRQSERARRDAALAQQLRQLFDPALAVPEIPDLPQGSGGWRPSAASGFAVAPLAPPMPAAGALPSGAAAGPGAHPGPVYASGGAGSAASPVASVQPLIDLLARAGAAGPDAAPGVPVLPGLRASLPQGALSRGDETTLDLLSRVFGSVLQDDGVAPETRELIGHLQLPVLRTALRDRSFFFQEAHPARRLLDLLSQAGWERPLDADDPVYRAMRRSVERVRDQVDPEFAAAVADIEAGLAARDRVEEAAMAAPIAQAMRNEKRAAAERSARRAVALRLAGERLTPAVTGFLEGRWSAALALAYTIEDRRPGAIDNATRTMDDLIWSVKPKATQEQRKALIARLPALLASLNNWLDATRWQDAERLQFFAELAECHASIVRAPIELPPERQLELALEAAQQDALRRVAYEQAQEQEEEREQARIQAEEAQAAASDPAAAILAGLERGMRLELHEAHIVRRVRLAWVSPLRTLYIFSGAGRQEAFSLPAARLIDLLREGALRVVAPEGVVGRILSAAVKPMPAMV</sequence>
<evidence type="ECO:0000256" key="1">
    <source>
        <dbReference type="SAM" id="Coils"/>
    </source>
</evidence>
<dbReference type="Pfam" id="PF07793">
    <property type="entry name" value="DUF1631"/>
    <property type="match status" value="1"/>
</dbReference>
<protein>
    <recommendedName>
        <fullName evidence="5">Thymidine phosphorylase</fullName>
    </recommendedName>
</protein>
<evidence type="ECO:0000313" key="3">
    <source>
        <dbReference type="EMBL" id="OIJ40495.1"/>
    </source>
</evidence>
<comment type="caution">
    <text evidence="3">The sequence shown here is derived from an EMBL/GenBank/DDBJ whole genome shotgun (WGS) entry which is preliminary data.</text>
</comment>
<organism evidence="3 4">
    <name type="scientific">Massilia timonae</name>
    <dbReference type="NCBI Taxonomy" id="47229"/>
    <lineage>
        <taxon>Bacteria</taxon>
        <taxon>Pseudomonadati</taxon>
        <taxon>Pseudomonadota</taxon>
        <taxon>Betaproteobacteria</taxon>
        <taxon>Burkholderiales</taxon>
        <taxon>Oxalobacteraceae</taxon>
        <taxon>Telluria group</taxon>
        <taxon>Massilia</taxon>
    </lineage>
</organism>
<dbReference type="Proteomes" id="UP000180246">
    <property type="component" value="Unassembled WGS sequence"/>
</dbReference>
<keyword evidence="1" id="KW-0175">Coiled coil</keyword>
<feature type="coiled-coil region" evidence="1">
    <location>
        <begin position="639"/>
        <end position="666"/>
    </location>
</feature>
<evidence type="ECO:0000313" key="4">
    <source>
        <dbReference type="Proteomes" id="UP000180246"/>
    </source>
</evidence>
<dbReference type="AlphaFoldDB" id="A0A1S2N5Y6"/>